<sequence>MTRRLALVAAAGLTGAVAFLAVGIGLAGHNPGDVKTLWGAVGSTCGSSVSAQDQVTLPFDVVDSLEISLPATVRYEPGERPEMVISGNRSLLDHVRMEGGKLSLNCDPGWPASPLDVHISGPAIASWTLNGSVELGLINVSQPQLRFDLRGSGSITASGATENVDLTISGSGKAMLKNLTTQSAKVDIRGNGDAAVTAKTSADVSISGNGNIDLFGNAVLRRSEIRGNGRVTQLP</sequence>
<gene>
    <name evidence="2" type="ORF">G6L72_09945</name>
    <name evidence="3" type="ORF">G6M88_03165</name>
</gene>
<accession>A0AAE7QZG1</accession>
<dbReference type="Pfam" id="PF10988">
    <property type="entry name" value="DUF2807"/>
    <property type="match status" value="1"/>
</dbReference>
<name>A0AAE7QZG1_9HYPH</name>
<evidence type="ECO:0000313" key="5">
    <source>
        <dbReference type="Proteomes" id="UP000822331"/>
    </source>
</evidence>
<dbReference type="InterPro" id="IPR021255">
    <property type="entry name" value="DUF2807"/>
</dbReference>
<organism evidence="3 4">
    <name type="scientific">Agrobacterium rubi</name>
    <dbReference type="NCBI Taxonomy" id="28099"/>
    <lineage>
        <taxon>Bacteria</taxon>
        <taxon>Pseudomonadati</taxon>
        <taxon>Pseudomonadota</taxon>
        <taxon>Alphaproteobacteria</taxon>
        <taxon>Hyphomicrobiales</taxon>
        <taxon>Rhizobiaceae</taxon>
        <taxon>Rhizobium/Agrobacterium group</taxon>
        <taxon>Agrobacterium</taxon>
    </lineage>
</organism>
<evidence type="ECO:0000259" key="1">
    <source>
        <dbReference type="Pfam" id="PF10988"/>
    </source>
</evidence>
<evidence type="ECO:0000313" key="3">
    <source>
        <dbReference type="EMBL" id="QTF99462.1"/>
    </source>
</evidence>
<reference evidence="3" key="2">
    <citation type="submission" date="2020-02" db="EMBL/GenBank/DDBJ databases">
        <title>Unexpected conservation and global transmission of agrobacterial virulence plasmids.</title>
        <authorList>
            <person name="Weisberg A.J."/>
            <person name="Davis E.W. II"/>
            <person name="Tabima J.R."/>
            <person name="Belcher M.S."/>
            <person name="Miller M."/>
            <person name="Kuo C.-H."/>
            <person name="Loper J.E."/>
            <person name="Grunwald N.J."/>
            <person name="Putnam M.L."/>
            <person name="Chang J.H."/>
        </authorList>
    </citation>
    <scope>NUCLEOTIDE SEQUENCE</scope>
    <source>
        <strain evidence="3">W2/73</strain>
    </source>
</reference>
<dbReference type="EMBL" id="CP049206">
    <property type="protein sequence ID" value="QTF99462.1"/>
    <property type="molecule type" value="Genomic_DNA"/>
</dbReference>
<dbReference type="Proteomes" id="UP000663912">
    <property type="component" value="Chromosome 1"/>
</dbReference>
<dbReference type="Proteomes" id="UP000822331">
    <property type="component" value="Unassembled WGS sequence"/>
</dbReference>
<dbReference type="RefSeq" id="WP_065697881.1">
    <property type="nucleotide sequence ID" value="NZ_JAAMCN010000007.1"/>
</dbReference>
<evidence type="ECO:0000313" key="2">
    <source>
        <dbReference type="EMBL" id="NTF37025.1"/>
    </source>
</evidence>
<evidence type="ECO:0000313" key="4">
    <source>
        <dbReference type="Proteomes" id="UP000663912"/>
    </source>
</evidence>
<protein>
    <submittedName>
        <fullName evidence="3">DUF2807 domain-containing protein</fullName>
    </submittedName>
</protein>
<dbReference type="Gene3D" id="2.160.20.120">
    <property type="match status" value="2"/>
</dbReference>
<proteinExistence type="predicted"/>
<reference evidence="2 5" key="1">
    <citation type="journal article" date="2020" name="Science">
        <title>Unexpected conservation and global transmission of agrobacterial virulence plasmids.</title>
        <authorList>
            <person name="Weisberg A.J."/>
            <person name="Davis E.W. 2nd"/>
            <person name="Tabima J."/>
            <person name="Belcher M.S."/>
            <person name="Miller M."/>
            <person name="Kuo C.H."/>
            <person name="Loper J.E."/>
            <person name="Grunwald N.J."/>
            <person name="Putnam M.L."/>
            <person name="Chang J.H."/>
        </authorList>
    </citation>
    <scope>NUCLEOTIDE SEQUENCE [LARGE SCALE GENOMIC DNA]</scope>
    <source>
        <strain evidence="2 5">A19/93</strain>
    </source>
</reference>
<dbReference type="EMBL" id="JAAMCP010000005">
    <property type="protein sequence ID" value="NTF37025.1"/>
    <property type="molecule type" value="Genomic_DNA"/>
</dbReference>
<dbReference type="AlphaFoldDB" id="A0AAE7QZG1"/>
<dbReference type="KEGG" id="arui:G6M88_03165"/>
<feature type="domain" description="Putative auto-transporter adhesin head GIN" evidence="1">
    <location>
        <begin position="64"/>
        <end position="218"/>
    </location>
</feature>
<keyword evidence="5" id="KW-1185">Reference proteome</keyword>